<sequence>MKKLIAVCLSALLCAALLAGCGGGLSDAYDEEKVVSLAHEVVTDLNNNDYDAVVAMMNDTMKAALPTDKLSEAWAPVSEQLGAFDSFVKDATSEKDSIATIVVLAKYANANLTFTISFNTDLQLVGLYMK</sequence>
<dbReference type="EMBL" id="VSSQ01071512">
    <property type="protein sequence ID" value="MPN23109.1"/>
    <property type="molecule type" value="Genomic_DNA"/>
</dbReference>
<dbReference type="PROSITE" id="PS51257">
    <property type="entry name" value="PROKAR_LIPOPROTEIN"/>
    <property type="match status" value="1"/>
</dbReference>
<protein>
    <recommendedName>
        <fullName evidence="1">DUF3887 domain-containing protein</fullName>
    </recommendedName>
</protein>
<dbReference type="InterPro" id="IPR024981">
    <property type="entry name" value="DUF3887"/>
</dbReference>
<reference evidence="2" key="1">
    <citation type="submission" date="2019-08" db="EMBL/GenBank/DDBJ databases">
        <authorList>
            <person name="Kucharzyk K."/>
            <person name="Murdoch R.W."/>
            <person name="Higgins S."/>
            <person name="Loffler F."/>
        </authorList>
    </citation>
    <scope>NUCLEOTIDE SEQUENCE</scope>
</reference>
<dbReference type="AlphaFoldDB" id="A0A645GBD6"/>
<gene>
    <name evidence="2" type="ORF">SDC9_170494</name>
</gene>
<dbReference type="Pfam" id="PF13026">
    <property type="entry name" value="DUF3887"/>
    <property type="match status" value="1"/>
</dbReference>
<name>A0A645GBD6_9ZZZZ</name>
<organism evidence="2">
    <name type="scientific">bioreactor metagenome</name>
    <dbReference type="NCBI Taxonomy" id="1076179"/>
    <lineage>
        <taxon>unclassified sequences</taxon>
        <taxon>metagenomes</taxon>
        <taxon>ecological metagenomes</taxon>
    </lineage>
</organism>
<proteinExistence type="predicted"/>
<feature type="domain" description="DUF3887" evidence="1">
    <location>
        <begin position="38"/>
        <end position="127"/>
    </location>
</feature>
<comment type="caution">
    <text evidence="2">The sequence shown here is derived from an EMBL/GenBank/DDBJ whole genome shotgun (WGS) entry which is preliminary data.</text>
</comment>
<evidence type="ECO:0000313" key="2">
    <source>
        <dbReference type="EMBL" id="MPN23109.1"/>
    </source>
</evidence>
<accession>A0A645GBD6</accession>
<evidence type="ECO:0000259" key="1">
    <source>
        <dbReference type="Pfam" id="PF13026"/>
    </source>
</evidence>
<dbReference type="Gene3D" id="3.10.450.590">
    <property type="match status" value="1"/>
</dbReference>